<dbReference type="GO" id="GO:0005267">
    <property type="term" value="F:potassium channel activity"/>
    <property type="evidence" value="ECO:0007669"/>
    <property type="project" value="UniProtKB-KW"/>
</dbReference>
<evidence type="ECO:0000256" key="4">
    <source>
        <dbReference type="ARBA" id="ARBA00022692"/>
    </source>
</evidence>
<evidence type="ECO:0000256" key="7">
    <source>
        <dbReference type="ARBA" id="ARBA00022989"/>
    </source>
</evidence>
<keyword evidence="3" id="KW-0633">Potassium transport</keyword>
<evidence type="ECO:0000256" key="1">
    <source>
        <dbReference type="ARBA" id="ARBA00004141"/>
    </source>
</evidence>
<evidence type="ECO:0000256" key="5">
    <source>
        <dbReference type="ARBA" id="ARBA00022826"/>
    </source>
</evidence>
<dbReference type="InterPro" id="IPR047871">
    <property type="entry name" value="K_chnl_Slo-like"/>
</dbReference>
<keyword evidence="6" id="KW-0630">Potassium</keyword>
<dbReference type="RefSeq" id="XP_011129090.1">
    <property type="nucleotide sequence ID" value="XM_011130788.1"/>
</dbReference>
<comment type="caution">
    <text evidence="12">The sequence shown here is derived from an EMBL/GenBank/DDBJ whole genome shotgun (WGS) entry which is preliminary data.</text>
</comment>
<dbReference type="Gene3D" id="3.40.50.720">
    <property type="entry name" value="NAD(P)-binding Rossmann-like Domain"/>
    <property type="match status" value="1"/>
</dbReference>
<evidence type="ECO:0000256" key="9">
    <source>
        <dbReference type="ARBA" id="ARBA00023136"/>
    </source>
</evidence>
<dbReference type="VEuPathDB" id="CryptoDB:GNI_027850"/>
<evidence type="ECO:0000256" key="8">
    <source>
        <dbReference type="ARBA" id="ARBA00023065"/>
    </source>
</evidence>
<evidence type="ECO:0000313" key="12">
    <source>
        <dbReference type="EMBL" id="EZG79243.1"/>
    </source>
</evidence>
<keyword evidence="2" id="KW-0813">Transport</keyword>
<dbReference type="InterPro" id="IPR003148">
    <property type="entry name" value="RCK_N"/>
</dbReference>
<sequence length="408" mass="45356">MYYRPVDCGGYVDDQVPLILCCGWPNDLYAFLSALEGNGAYNVLVLSSNDAPSWGRWNRDLRSFGRRCVWMHGSPLSLEDLKNAGALLAYGIVIFSQAHAFVAPGEPPLSTSADHQTVLVRQQLFALFARVDEYLRTSGESPVLGAASEEESEAQVPVLKMPWVVTELQERDSVEYLSSSQDVFLISALRSIATRKEIGQIVPKNASERGEDANWLREGGRATDTNGGEAALKFQFNRSALDSSPYVVQSEYRSGRVYLREMGYALIGFGLPVSRHSMDSNLIEHAVDGSCSPVCEIVSKVELKHQRLQRYRLKSPVQLINIPKMFHNVPFKEAFSYFVKFENKLPIGVLRTLIPADDPDNHASSGGPSEIVISCPSPVFQLIRSDRLYVILPTPKYVLGMLLTDNPH</sequence>
<evidence type="ECO:0000256" key="10">
    <source>
        <dbReference type="ARBA" id="ARBA00023303"/>
    </source>
</evidence>
<comment type="subcellular location">
    <subcellularLocation>
        <location evidence="1">Membrane</location>
        <topology evidence="1">Multi-pass membrane protein</topology>
    </subcellularLocation>
</comment>
<dbReference type="Proteomes" id="UP000019763">
    <property type="component" value="Unassembled WGS sequence"/>
</dbReference>
<dbReference type="GO" id="GO:0016020">
    <property type="term" value="C:membrane"/>
    <property type="evidence" value="ECO:0007669"/>
    <property type="project" value="UniProtKB-SubCell"/>
</dbReference>
<dbReference type="Pfam" id="PF22614">
    <property type="entry name" value="Slo-like_RCK"/>
    <property type="match status" value="1"/>
</dbReference>
<evidence type="ECO:0000256" key="2">
    <source>
        <dbReference type="ARBA" id="ARBA00022448"/>
    </source>
</evidence>
<keyword evidence="7" id="KW-1133">Transmembrane helix</keyword>
<proteinExistence type="predicted"/>
<dbReference type="GeneID" id="22911210"/>
<dbReference type="eggNOG" id="ENOG502T0AJ">
    <property type="taxonomic scope" value="Eukaryota"/>
</dbReference>
<dbReference type="PANTHER" id="PTHR10027:SF10">
    <property type="entry name" value="SLOWPOKE 2, ISOFORM D"/>
    <property type="match status" value="1"/>
</dbReference>
<dbReference type="PANTHER" id="PTHR10027">
    <property type="entry name" value="CALCIUM-ACTIVATED POTASSIUM CHANNEL ALPHA CHAIN"/>
    <property type="match status" value="1"/>
</dbReference>
<name>A0A023BBD2_GRENI</name>
<keyword evidence="9" id="KW-0472">Membrane</keyword>
<keyword evidence="10" id="KW-0407">Ion channel</keyword>
<keyword evidence="5" id="KW-0631">Potassium channel</keyword>
<evidence type="ECO:0000313" key="13">
    <source>
        <dbReference type="Proteomes" id="UP000019763"/>
    </source>
</evidence>
<reference evidence="12" key="1">
    <citation type="submission" date="2013-12" db="EMBL/GenBank/DDBJ databases">
        <authorList>
            <person name="Omoto C.K."/>
            <person name="Sibley D."/>
            <person name="Venepally P."/>
            <person name="Hadjithomas M."/>
            <person name="Karamycheva S."/>
            <person name="Brunk B."/>
            <person name="Roos D."/>
            <person name="Caler E."/>
            <person name="Lorenzi H."/>
        </authorList>
    </citation>
    <scope>NUCLEOTIDE SEQUENCE</scope>
</reference>
<keyword evidence="13" id="KW-1185">Reference proteome</keyword>
<dbReference type="OrthoDB" id="433309at2759"/>
<dbReference type="EMBL" id="AFNH02000208">
    <property type="protein sequence ID" value="EZG79243.1"/>
    <property type="molecule type" value="Genomic_DNA"/>
</dbReference>
<feature type="domain" description="RCK N-terminal" evidence="11">
    <location>
        <begin position="26"/>
        <end position="127"/>
    </location>
</feature>
<evidence type="ECO:0000256" key="6">
    <source>
        <dbReference type="ARBA" id="ARBA00022958"/>
    </source>
</evidence>
<evidence type="ECO:0000256" key="3">
    <source>
        <dbReference type="ARBA" id="ARBA00022538"/>
    </source>
</evidence>
<keyword evidence="8" id="KW-0406">Ion transport</keyword>
<evidence type="ECO:0000259" key="11">
    <source>
        <dbReference type="Pfam" id="PF22614"/>
    </source>
</evidence>
<keyword evidence="4" id="KW-0812">Transmembrane</keyword>
<organism evidence="12 13">
    <name type="scientific">Gregarina niphandrodes</name>
    <name type="common">Septate eugregarine</name>
    <dbReference type="NCBI Taxonomy" id="110365"/>
    <lineage>
        <taxon>Eukaryota</taxon>
        <taxon>Sar</taxon>
        <taxon>Alveolata</taxon>
        <taxon>Apicomplexa</taxon>
        <taxon>Conoidasida</taxon>
        <taxon>Gregarinasina</taxon>
        <taxon>Eugregarinorida</taxon>
        <taxon>Gregarinidae</taxon>
        <taxon>Gregarina</taxon>
    </lineage>
</organism>
<protein>
    <recommendedName>
        <fullName evidence="11">RCK N-terminal domain-containing protein</fullName>
    </recommendedName>
</protein>
<gene>
    <name evidence="12" type="ORF">GNI_027850</name>
</gene>
<dbReference type="AlphaFoldDB" id="A0A023BBD2"/>
<accession>A0A023BBD2</accession>